<sequence>MPAKAAATACAVDAVEATTVTVSTAVSLAAEAEIPALVPTGSPAAVTAAFKVCGVFTTVANEATIAGRFVVYPALRPPSAFGLDTPPRGSATSTSVVDWYEGGVSTVTAPDPTRHATSTTRMVTQRRRSRRR</sequence>
<feature type="region of interest" description="Disordered" evidence="1">
    <location>
        <begin position="106"/>
        <end position="132"/>
    </location>
</feature>
<evidence type="ECO:0000313" key="2">
    <source>
        <dbReference type="EMBL" id="UZJ24949.1"/>
    </source>
</evidence>
<gene>
    <name evidence="2" type="ORF">RHODO2019_00035</name>
</gene>
<protein>
    <recommendedName>
        <fullName evidence="4">Secreted protein</fullName>
    </recommendedName>
</protein>
<dbReference type="EMBL" id="CP110615">
    <property type="protein sequence ID" value="UZJ24949.1"/>
    <property type="molecule type" value="Genomic_DNA"/>
</dbReference>
<evidence type="ECO:0008006" key="4">
    <source>
        <dbReference type="Google" id="ProtNLM"/>
    </source>
</evidence>
<name>A0ABY6P0E8_9NOCA</name>
<organism evidence="2 3">
    <name type="scientific">Rhodococcus antarcticus</name>
    <dbReference type="NCBI Taxonomy" id="2987751"/>
    <lineage>
        <taxon>Bacteria</taxon>
        <taxon>Bacillati</taxon>
        <taxon>Actinomycetota</taxon>
        <taxon>Actinomycetes</taxon>
        <taxon>Mycobacteriales</taxon>
        <taxon>Nocardiaceae</taxon>
        <taxon>Rhodococcus</taxon>
    </lineage>
</organism>
<evidence type="ECO:0000256" key="1">
    <source>
        <dbReference type="SAM" id="MobiDB-lite"/>
    </source>
</evidence>
<accession>A0ABY6P0E8</accession>
<keyword evidence="3" id="KW-1185">Reference proteome</keyword>
<reference evidence="2" key="1">
    <citation type="submission" date="2022-10" db="EMBL/GenBank/DDBJ databases">
        <title>Rhodococcus sp.75.</title>
        <authorList>
            <person name="Sun M."/>
        </authorList>
    </citation>
    <scope>NUCLEOTIDE SEQUENCE</scope>
    <source>
        <strain evidence="2">75</strain>
    </source>
</reference>
<dbReference type="Proteomes" id="UP001164965">
    <property type="component" value="Chromosome"/>
</dbReference>
<evidence type="ECO:0000313" key="3">
    <source>
        <dbReference type="Proteomes" id="UP001164965"/>
    </source>
</evidence>
<proteinExistence type="predicted"/>